<keyword evidence="2" id="KW-1185">Reference proteome</keyword>
<proteinExistence type="predicted"/>
<sequence>MTYKTADNRTVPEPVLRQIHQYSFYKTSENRQVTLAVLEIRQPTLATLSLVEVTDGYEIFAAEYLTGILAMRLAEGWILNSASERHYVLAVPSLDESPSAAMPICARCGSNRIVRDACARWNSATGRWALADVHDCAFCEACESEGDDLVRLVSGEETPAVRTAEPDQ</sequence>
<accession>A0A7W6BVF6</accession>
<name>A0A7W6BVF6_9SPHN</name>
<dbReference type="EMBL" id="JACIDT010000028">
    <property type="protein sequence ID" value="MBB3928599.1"/>
    <property type="molecule type" value="Genomic_DNA"/>
</dbReference>
<protein>
    <submittedName>
        <fullName evidence="1">Uncharacterized protein</fullName>
    </submittedName>
</protein>
<dbReference type="RefSeq" id="WP_188073873.1">
    <property type="nucleotide sequence ID" value="NZ_BSPS01000041.1"/>
</dbReference>
<evidence type="ECO:0000313" key="1">
    <source>
        <dbReference type="EMBL" id="MBB3928599.1"/>
    </source>
</evidence>
<reference evidence="1 2" key="1">
    <citation type="submission" date="2020-08" db="EMBL/GenBank/DDBJ databases">
        <title>Genomic Encyclopedia of Type Strains, Phase IV (KMG-IV): sequencing the most valuable type-strain genomes for metagenomic binning, comparative biology and taxonomic classification.</title>
        <authorList>
            <person name="Goeker M."/>
        </authorList>
    </citation>
    <scope>NUCLEOTIDE SEQUENCE [LARGE SCALE GENOMIC DNA]</scope>
    <source>
        <strain evidence="1 2">DSM 26189</strain>
    </source>
</reference>
<gene>
    <name evidence="1" type="ORF">GGR43_004344</name>
</gene>
<dbReference type="Proteomes" id="UP000571950">
    <property type="component" value="Unassembled WGS sequence"/>
</dbReference>
<comment type="caution">
    <text evidence="1">The sequence shown here is derived from an EMBL/GenBank/DDBJ whole genome shotgun (WGS) entry which is preliminary data.</text>
</comment>
<evidence type="ECO:0000313" key="2">
    <source>
        <dbReference type="Proteomes" id="UP000571950"/>
    </source>
</evidence>
<organism evidence="1 2">
    <name type="scientific">Sphingobium jiangsuense</name>
    <dbReference type="NCBI Taxonomy" id="870476"/>
    <lineage>
        <taxon>Bacteria</taxon>
        <taxon>Pseudomonadati</taxon>
        <taxon>Pseudomonadota</taxon>
        <taxon>Alphaproteobacteria</taxon>
        <taxon>Sphingomonadales</taxon>
        <taxon>Sphingomonadaceae</taxon>
        <taxon>Sphingobium</taxon>
    </lineage>
</organism>
<dbReference type="AlphaFoldDB" id="A0A7W6BVF6"/>